<gene>
    <name evidence="1" type="ORF">SSLN_LOCUS2088</name>
</gene>
<dbReference type="PANTHER" id="PTHR23227:SF85">
    <property type="entry name" value="CRANIOFACIAL DEVELOPMENT PROTEIN 2"/>
    <property type="match status" value="1"/>
</dbReference>
<dbReference type="Proteomes" id="UP000275846">
    <property type="component" value="Unassembled WGS sequence"/>
</dbReference>
<dbReference type="OrthoDB" id="10609795at2759"/>
<evidence type="ECO:0000313" key="1">
    <source>
        <dbReference type="EMBL" id="VDL88473.1"/>
    </source>
</evidence>
<sequence>MSVVCCAVLLKASGPLRQAIVSQISVLLPAIERTITSSITSDFSYGLFGLIALLTVRRPIRLDFPVNELLSISSLSTSDTSNPLRPEVPAVLEINLADGGFGRKLTVDQDLYRRIYSVLTDPILHLTSTASGHSLDAQHVIKAFVSWWLTGGLKVRLQWLLLNVAFMALSLCGIRARCGGTPSSCSGCASHLRPLPSPVFLSLSWHRAQMGEEDSCSGESTYISSLERSFFLDNPRCNRPERWTALVARELARYKVDIAVLSETRFSEQGQLEEVINDHLMSLRLPLRGDQFTTIISAYAPPMTSSDAAKYKFYEDLHALLVTVLKVDKLIFLGDLKTRVGTDHASWQGVLGPHGLGSCTNNGLLLQASVAHRLLLTNTFFRLPTWEKATWMHPRLWHWQLLDYFSNQITEELENLHAPDNNGTVETRWCRLRNVIQFTALEVLGRARRQHQDWFDDNDADISNLLAEKNGLQKAYMELRTDATKAAFFRCQHLVRQRLREMQDAWMI</sequence>
<dbReference type="PANTHER" id="PTHR23227">
    <property type="entry name" value="BUCENTAUR RELATED"/>
    <property type="match status" value="1"/>
</dbReference>
<dbReference type="EMBL" id="UYSU01032168">
    <property type="protein sequence ID" value="VDL88473.1"/>
    <property type="molecule type" value="Genomic_DNA"/>
</dbReference>
<dbReference type="InterPro" id="IPR027124">
    <property type="entry name" value="Swc5/CFDP1/2"/>
</dbReference>
<organism evidence="3">
    <name type="scientific">Schistocephalus solidus</name>
    <name type="common">Tapeworm</name>
    <dbReference type="NCBI Taxonomy" id="70667"/>
    <lineage>
        <taxon>Eukaryota</taxon>
        <taxon>Metazoa</taxon>
        <taxon>Spiralia</taxon>
        <taxon>Lophotrochozoa</taxon>
        <taxon>Platyhelminthes</taxon>
        <taxon>Cestoda</taxon>
        <taxon>Eucestoda</taxon>
        <taxon>Diphyllobothriidea</taxon>
        <taxon>Diphyllobothriidae</taxon>
        <taxon>Schistocephalus</taxon>
    </lineage>
</organism>
<dbReference type="WBParaSite" id="SSLN_0000215801-mRNA-1">
    <property type="protein sequence ID" value="SSLN_0000215801-mRNA-1"/>
    <property type="gene ID" value="SSLN_0000215801"/>
</dbReference>
<evidence type="ECO:0000313" key="3">
    <source>
        <dbReference type="WBParaSite" id="SSLN_0000215801-mRNA-1"/>
    </source>
</evidence>
<dbReference type="SUPFAM" id="SSF56219">
    <property type="entry name" value="DNase I-like"/>
    <property type="match status" value="1"/>
</dbReference>
<proteinExistence type="predicted"/>
<name>A0A183SCZ0_SCHSO</name>
<protein>
    <submittedName>
        <fullName evidence="3">Reverse transcriptase domain-containing protein</fullName>
    </submittedName>
</protein>
<keyword evidence="2" id="KW-1185">Reference proteome</keyword>
<dbReference type="InterPro" id="IPR036691">
    <property type="entry name" value="Endo/exonu/phosph_ase_sf"/>
</dbReference>
<dbReference type="STRING" id="70667.A0A183SCZ0"/>
<evidence type="ECO:0000313" key="2">
    <source>
        <dbReference type="Proteomes" id="UP000275846"/>
    </source>
</evidence>
<reference evidence="1 2" key="2">
    <citation type="submission" date="2018-11" db="EMBL/GenBank/DDBJ databases">
        <authorList>
            <consortium name="Pathogen Informatics"/>
        </authorList>
    </citation>
    <scope>NUCLEOTIDE SEQUENCE [LARGE SCALE GENOMIC DNA]</scope>
    <source>
        <strain evidence="1 2">NST_G2</strain>
    </source>
</reference>
<accession>A0A183SCZ0</accession>
<reference evidence="3" key="1">
    <citation type="submission" date="2016-06" db="UniProtKB">
        <authorList>
            <consortium name="WormBaseParasite"/>
        </authorList>
    </citation>
    <scope>IDENTIFICATION</scope>
</reference>
<dbReference type="AlphaFoldDB" id="A0A183SCZ0"/>
<dbReference type="Gene3D" id="3.60.10.10">
    <property type="entry name" value="Endonuclease/exonuclease/phosphatase"/>
    <property type="match status" value="1"/>
</dbReference>